<dbReference type="AlphaFoldDB" id="A0A368T021"/>
<evidence type="ECO:0000256" key="1">
    <source>
        <dbReference type="SAM" id="MobiDB-lite"/>
    </source>
</evidence>
<comment type="caution">
    <text evidence="3">The sequence shown here is derived from an EMBL/GenBank/DDBJ whole genome shotgun (WGS) entry which is preliminary data.</text>
</comment>
<reference evidence="3 4" key="1">
    <citation type="submission" date="2018-04" db="EMBL/GenBank/DDBJ databases">
        <title>Novel actinobacteria from marine sediment.</title>
        <authorList>
            <person name="Ng Z.Y."/>
            <person name="Tan G.Y.A."/>
        </authorList>
    </citation>
    <scope>NUCLEOTIDE SEQUENCE [LARGE SCALE GENOMIC DNA]</scope>
    <source>
        <strain evidence="3 4">TPS81</strain>
    </source>
</reference>
<keyword evidence="4" id="KW-1185">Reference proteome</keyword>
<feature type="compositionally biased region" description="Low complexity" evidence="1">
    <location>
        <begin position="918"/>
        <end position="934"/>
    </location>
</feature>
<protein>
    <recommendedName>
        <fullName evidence="2">TrwC relaxase domain-containing protein</fullName>
    </recommendedName>
</protein>
<dbReference type="InterPro" id="IPR014862">
    <property type="entry name" value="TrwC"/>
</dbReference>
<evidence type="ECO:0000313" key="3">
    <source>
        <dbReference type="EMBL" id="RCV51882.1"/>
    </source>
</evidence>
<name>A0A368T021_9ACTN</name>
<organism evidence="3 4">
    <name type="scientific">Marinitenerispora sediminis</name>
    <dbReference type="NCBI Taxonomy" id="1931232"/>
    <lineage>
        <taxon>Bacteria</taxon>
        <taxon>Bacillati</taxon>
        <taxon>Actinomycetota</taxon>
        <taxon>Actinomycetes</taxon>
        <taxon>Streptosporangiales</taxon>
        <taxon>Nocardiopsidaceae</taxon>
        <taxon>Marinitenerispora</taxon>
    </lineage>
</organism>
<dbReference type="Proteomes" id="UP000253318">
    <property type="component" value="Unassembled WGS sequence"/>
</dbReference>
<dbReference type="EMBL" id="QEIN01000238">
    <property type="protein sequence ID" value="RCV51882.1"/>
    <property type="molecule type" value="Genomic_DNA"/>
</dbReference>
<dbReference type="InterPro" id="IPR027417">
    <property type="entry name" value="P-loop_NTPase"/>
</dbReference>
<dbReference type="NCBIfam" id="NF041492">
    <property type="entry name" value="MobF"/>
    <property type="match status" value="1"/>
</dbReference>
<dbReference type="SUPFAM" id="SSF52540">
    <property type="entry name" value="P-loop containing nucleoside triphosphate hydrolases"/>
    <property type="match status" value="2"/>
</dbReference>
<feature type="region of interest" description="Disordered" evidence="1">
    <location>
        <begin position="295"/>
        <end position="325"/>
    </location>
</feature>
<dbReference type="Pfam" id="PF08751">
    <property type="entry name" value="TrwC"/>
    <property type="match status" value="1"/>
</dbReference>
<accession>A0A368T021</accession>
<feature type="non-terminal residue" evidence="3">
    <location>
        <position position="954"/>
    </location>
</feature>
<feature type="region of interest" description="Disordered" evidence="1">
    <location>
        <begin position="918"/>
        <end position="954"/>
    </location>
</feature>
<dbReference type="Gene3D" id="3.40.50.300">
    <property type="entry name" value="P-loop containing nucleotide triphosphate hydrolases"/>
    <property type="match status" value="2"/>
</dbReference>
<dbReference type="CDD" id="cd17933">
    <property type="entry name" value="DEXSc_RecD-like"/>
    <property type="match status" value="1"/>
</dbReference>
<proteinExistence type="predicted"/>
<sequence>MHQLMDGRDPRTGEQVVKPKMAVDPRAKLGARPLVDAVRMVAEAAHMSPEELLGSTHQAKRFARLENGLRRDGEAHRAPVRDLEAIAEAAGVDPAMLWDAEELASARKHADERVNVGNRGFDGVPNIPKSMSVFYGLLGEKEASRVRDLYLESVRSAVGDLERWTAYGTAGHHGDGKQATRLETAGFTASMTLHHAARPVDGKFGDPHLHAHVMIPNLVQCEDGKWRALGSGGRDLLRHNAVFGELVKANMRRRLTEEFGVGYERDPRTGEWEIAGIGSELRGVFSSRSHQIHEHVSEDASPAEQRIASASTAQSKKSVKEKGTAREAWRRRAEEAGFDVDTVLADVIGRVERDPKAQASTKLPSVEEIAARVWDPETGITAHRKAVNRTQVMAAVAEQCPGGLLDGKQLEALTNAVLTASGAVRLPAVGARHMSHTDRWTTPDIVDAETAITLSAELRMGENTAVVSGEQAAAALTAFETMRGFTLSDEQRRAAERLMTAGHGIDVVRGVAGAGKTTLMNAVFEGWSAAGYRVEGAATAAVAAANLKAESGIPSQTVASWLRRIESGQGLDGVDVLVIDEAAMVDDRSMSLLVRAAEASGTKLVGIGDPAQLRAVGVGGAFAAVHRIVGGETLSENRRQRDLVDRAALEEWLEGGRSGALATWGDAGRVHAAEHAGEAHDAIARGWWQDRQAIADPHQAAADVLVLAARNSDVDELNSRIRALARAGGHLGSTDVSFALRGGGRLELAAGDVVRVRRNDYRSRRGDGPDVLNGFRGVVAEVDEHRGVRVEWRDQEELRSAWISPEAIARGDLSHGYAMTIAAAQGLSCERAHVYGIGADAHSLYPAMSRSRERADLYLASEALEDPQTRLRMGEARSDAERVRRAINAYARTLTDLDDGLVIDELFPPDQQAPEWAVARRPAPAPTAGTLADAVGTRASGTARPGGLRDALRN</sequence>
<dbReference type="SUPFAM" id="SSF55464">
    <property type="entry name" value="Origin of replication-binding domain, RBD-like"/>
    <property type="match status" value="1"/>
</dbReference>
<dbReference type="Gene3D" id="2.30.30.940">
    <property type="match status" value="1"/>
</dbReference>
<dbReference type="CDD" id="cd18809">
    <property type="entry name" value="SF1_C_RecD"/>
    <property type="match status" value="1"/>
</dbReference>
<evidence type="ECO:0000259" key="2">
    <source>
        <dbReference type="Pfam" id="PF08751"/>
    </source>
</evidence>
<dbReference type="Pfam" id="PF13604">
    <property type="entry name" value="AAA_30"/>
    <property type="match status" value="1"/>
</dbReference>
<evidence type="ECO:0000313" key="4">
    <source>
        <dbReference type="Proteomes" id="UP000253318"/>
    </source>
</evidence>
<feature type="domain" description="TrwC relaxase" evidence="2">
    <location>
        <begin position="1"/>
        <end position="335"/>
    </location>
</feature>
<gene>
    <name evidence="3" type="ORF">DEF24_22715</name>
</gene>